<name>A0AAQ3T220_PASNO</name>
<evidence type="ECO:0000313" key="2">
    <source>
        <dbReference type="Proteomes" id="UP001341281"/>
    </source>
</evidence>
<reference evidence="1 2" key="1">
    <citation type="submission" date="2024-02" db="EMBL/GenBank/DDBJ databases">
        <title>High-quality chromosome-scale genome assembly of Pensacola bahiagrass (Paspalum notatum Flugge var. saurae).</title>
        <authorList>
            <person name="Vega J.M."/>
            <person name="Podio M."/>
            <person name="Orjuela J."/>
            <person name="Siena L.A."/>
            <person name="Pessino S.C."/>
            <person name="Combes M.C."/>
            <person name="Mariac C."/>
            <person name="Albertini E."/>
            <person name="Pupilli F."/>
            <person name="Ortiz J.P.A."/>
            <person name="Leblanc O."/>
        </authorList>
    </citation>
    <scope>NUCLEOTIDE SEQUENCE [LARGE SCALE GENOMIC DNA]</scope>
    <source>
        <strain evidence="1">R1</strain>
        <tissue evidence="1">Leaf</tissue>
    </source>
</reference>
<evidence type="ECO:0000313" key="1">
    <source>
        <dbReference type="EMBL" id="WVZ64552.1"/>
    </source>
</evidence>
<proteinExistence type="predicted"/>
<gene>
    <name evidence="1" type="ORF">U9M48_014052</name>
</gene>
<sequence length="71" mass="7423">MAATHAAGVFSASRSRRGRARLLQVAMVGCSRAWTAVACVRMDAGDLQVLSQLAPDSWTASGEDLEVDTSG</sequence>
<keyword evidence="2" id="KW-1185">Reference proteome</keyword>
<dbReference type="AlphaFoldDB" id="A0AAQ3T220"/>
<organism evidence="1 2">
    <name type="scientific">Paspalum notatum var. saurae</name>
    <dbReference type="NCBI Taxonomy" id="547442"/>
    <lineage>
        <taxon>Eukaryota</taxon>
        <taxon>Viridiplantae</taxon>
        <taxon>Streptophyta</taxon>
        <taxon>Embryophyta</taxon>
        <taxon>Tracheophyta</taxon>
        <taxon>Spermatophyta</taxon>
        <taxon>Magnoliopsida</taxon>
        <taxon>Liliopsida</taxon>
        <taxon>Poales</taxon>
        <taxon>Poaceae</taxon>
        <taxon>PACMAD clade</taxon>
        <taxon>Panicoideae</taxon>
        <taxon>Andropogonodae</taxon>
        <taxon>Paspaleae</taxon>
        <taxon>Paspalinae</taxon>
        <taxon>Paspalum</taxon>
    </lineage>
</organism>
<accession>A0AAQ3T220</accession>
<protein>
    <submittedName>
        <fullName evidence="1">Uncharacterized protein</fullName>
    </submittedName>
</protein>
<dbReference type="Proteomes" id="UP001341281">
    <property type="component" value="Chromosome 03"/>
</dbReference>
<dbReference type="EMBL" id="CP144747">
    <property type="protein sequence ID" value="WVZ64552.1"/>
    <property type="molecule type" value="Genomic_DNA"/>
</dbReference>